<dbReference type="SUPFAM" id="SSF55811">
    <property type="entry name" value="Nudix"/>
    <property type="match status" value="1"/>
</dbReference>
<dbReference type="AlphaFoldDB" id="A0A4R5QMY2"/>
<organism evidence="1 2">
    <name type="scientific">Dankookia rubra</name>
    <dbReference type="NCBI Taxonomy" id="1442381"/>
    <lineage>
        <taxon>Bacteria</taxon>
        <taxon>Pseudomonadati</taxon>
        <taxon>Pseudomonadota</taxon>
        <taxon>Alphaproteobacteria</taxon>
        <taxon>Acetobacterales</taxon>
        <taxon>Roseomonadaceae</taxon>
        <taxon>Dankookia</taxon>
    </lineage>
</organism>
<dbReference type="RefSeq" id="WP_133286994.1">
    <property type="nucleotide sequence ID" value="NZ_SMSJ01000002.1"/>
</dbReference>
<evidence type="ECO:0000313" key="2">
    <source>
        <dbReference type="Proteomes" id="UP000295096"/>
    </source>
</evidence>
<dbReference type="OrthoDB" id="8264463at2"/>
<sequence length="232" mass="24297">MPVAPDIAVELRPETLAVPASLEPAIGVAWAAAQARAGGRLFNGQVFSVSDFSDKRISGCLVEYRLAVAAYADPALAAALRVQPLSVCGVLRMPDGILFGRRQPGATYEAGLWQTPRAGSVDGGAVRNGQVDALGQIRTELAEEIGLDWARITSCRAVTLVRHAATGVHDLAFLLETSAMFAEVENCHRASGCTEYMSLRAVPETALAGFLAAEAARVVPAAPLFLRAAGLG</sequence>
<dbReference type="InterPro" id="IPR015797">
    <property type="entry name" value="NUDIX_hydrolase-like_dom_sf"/>
</dbReference>
<keyword evidence="2" id="KW-1185">Reference proteome</keyword>
<comment type="caution">
    <text evidence="1">The sequence shown here is derived from an EMBL/GenBank/DDBJ whole genome shotgun (WGS) entry which is preliminary data.</text>
</comment>
<proteinExistence type="predicted"/>
<dbReference type="Proteomes" id="UP000295096">
    <property type="component" value="Unassembled WGS sequence"/>
</dbReference>
<name>A0A4R5QMY2_9PROT</name>
<dbReference type="EMBL" id="SMSJ01000002">
    <property type="protein sequence ID" value="TDH64229.1"/>
    <property type="molecule type" value="Genomic_DNA"/>
</dbReference>
<gene>
    <name evidence="1" type="ORF">E2C06_02475</name>
</gene>
<accession>A0A4R5QMY2</accession>
<evidence type="ECO:0008006" key="3">
    <source>
        <dbReference type="Google" id="ProtNLM"/>
    </source>
</evidence>
<reference evidence="1 2" key="1">
    <citation type="journal article" date="2016" name="J. Microbiol.">
        <title>Dankookia rubra gen. nov., sp. nov., an alphaproteobacterium isolated from sediment of a shallow stream.</title>
        <authorList>
            <person name="Kim W.H."/>
            <person name="Kim D.H."/>
            <person name="Kang K."/>
            <person name="Ahn T.Y."/>
        </authorList>
    </citation>
    <scope>NUCLEOTIDE SEQUENCE [LARGE SCALE GENOMIC DNA]</scope>
    <source>
        <strain evidence="1 2">JCM30602</strain>
    </source>
</reference>
<evidence type="ECO:0000313" key="1">
    <source>
        <dbReference type="EMBL" id="TDH64229.1"/>
    </source>
</evidence>
<protein>
    <recommendedName>
        <fullName evidence="3">NUDIX hydrolase</fullName>
    </recommendedName>
</protein>